<dbReference type="RefSeq" id="WP_150880365.1">
    <property type="nucleotide sequence ID" value="NZ_VTWS01000007.1"/>
</dbReference>
<reference evidence="1 2" key="1">
    <citation type="submission" date="2019-09" db="EMBL/GenBank/DDBJ databases">
        <title>Genome Sequence of Larkinella sp MA1.</title>
        <authorList>
            <person name="Srinivasan S."/>
        </authorList>
    </citation>
    <scope>NUCLEOTIDE SEQUENCE [LARGE SCALE GENOMIC DNA]</scope>
    <source>
        <strain evidence="1 2">MA1</strain>
    </source>
</reference>
<organism evidence="1 2">
    <name type="scientific">Larkinella humicola</name>
    <dbReference type="NCBI Taxonomy" id="2607654"/>
    <lineage>
        <taxon>Bacteria</taxon>
        <taxon>Pseudomonadati</taxon>
        <taxon>Bacteroidota</taxon>
        <taxon>Cytophagia</taxon>
        <taxon>Cytophagales</taxon>
        <taxon>Spirosomataceae</taxon>
        <taxon>Larkinella</taxon>
    </lineage>
</organism>
<dbReference type="AlphaFoldDB" id="A0A5N1J8I4"/>
<keyword evidence="2" id="KW-1185">Reference proteome</keyword>
<name>A0A5N1J8I4_9BACT</name>
<accession>A0A5N1J8I4</accession>
<comment type="caution">
    <text evidence="1">The sequence shown here is derived from an EMBL/GenBank/DDBJ whole genome shotgun (WGS) entry which is preliminary data.</text>
</comment>
<evidence type="ECO:0000313" key="1">
    <source>
        <dbReference type="EMBL" id="KAA9347785.1"/>
    </source>
</evidence>
<dbReference type="EMBL" id="VTWS01000007">
    <property type="protein sequence ID" value="KAA9347785.1"/>
    <property type="molecule type" value="Genomic_DNA"/>
</dbReference>
<evidence type="ECO:0000313" key="2">
    <source>
        <dbReference type="Proteomes" id="UP000326344"/>
    </source>
</evidence>
<protein>
    <submittedName>
        <fullName evidence="1">Uncharacterized protein</fullName>
    </submittedName>
</protein>
<proteinExistence type="predicted"/>
<sequence>MNLTIEALKEKKKCCGPENTGLLEKLENERCQYLDSIQRTQIQLCSIAYQVIKSNEKWINHWLWYTGGDPVLNPFGVTSPTEANAEIDRQLASAEATLRLYQALMDKCCESTVIKDMLDTLKPAISELTLVLVKLRQEKEKAPVRQKAYEDWLKSTAQTETVLNEIVLYASDCPQINWMTHYDAQSNYATMQPDGLLPDLVFEKDALRGLVHNIPSGRKVSAKEVVKEAKLRTEIDVQTDDFAGAFTQALVNSNAISALFNQLSGILNTIRAVGNLGDGTPIKVDDQAGVRAPVENARLALIVEKLQELLAPLLDGKSDAQQLDELTCILKYPLENKNKLNAAIRLENNKAKPVSDAEFNEALQMLINERKDKLRVAEEAKNSCTDQLAIFDSSSTLIRWLMEQTDPPIDDLQIAYTEFARKKASQEPVLRSEDVLINESRTAKGTNDISYDIFEAGKEKPVATGSYKTYHTVRFWPSVSINYVFGSRTVSVFDNATGQFRTDTGIDNFEAVVGVKWYLGPSNLTRTAARTRFIKNTADKEYNISRGNSVLGKLFLTGGLGVTHKFLKNYFLGAGIDIVPGLSVQGGGNLFFRKGYDLMNGQISREYDVPTGRWFFGLAIDPNVVTKLISIF</sequence>
<gene>
    <name evidence="1" type="ORF">F0P93_24455</name>
</gene>
<dbReference type="Proteomes" id="UP000326344">
    <property type="component" value="Unassembled WGS sequence"/>
</dbReference>